<name>A0A3L7ASR4_9MICO</name>
<accession>A0A3L7ASR4</accession>
<reference evidence="2 3" key="1">
    <citation type="submission" date="2018-10" db="EMBL/GenBank/DDBJ databases">
        <authorList>
            <person name="Li J."/>
        </authorList>
    </citation>
    <scope>NUCLEOTIDE SEQUENCE [LARGE SCALE GENOMIC DNA]</scope>
    <source>
        <strain evidence="2 3">JCM 11654</strain>
    </source>
</reference>
<proteinExistence type="predicted"/>
<dbReference type="EMBL" id="RCUY01000009">
    <property type="protein sequence ID" value="RLP82432.1"/>
    <property type="molecule type" value="Genomic_DNA"/>
</dbReference>
<evidence type="ECO:0000256" key="1">
    <source>
        <dbReference type="SAM" id="MobiDB-lite"/>
    </source>
</evidence>
<feature type="region of interest" description="Disordered" evidence="1">
    <location>
        <begin position="34"/>
        <end position="78"/>
    </location>
</feature>
<organism evidence="2 3">
    <name type="scientific">Mycetocola lacteus</name>
    <dbReference type="NCBI Taxonomy" id="76637"/>
    <lineage>
        <taxon>Bacteria</taxon>
        <taxon>Bacillati</taxon>
        <taxon>Actinomycetota</taxon>
        <taxon>Actinomycetes</taxon>
        <taxon>Micrococcales</taxon>
        <taxon>Microbacteriaceae</taxon>
        <taxon>Mycetocola</taxon>
    </lineage>
</organism>
<gene>
    <name evidence="2" type="ORF">D9V34_11705</name>
</gene>
<dbReference type="AlphaFoldDB" id="A0A3L7ASR4"/>
<sequence>MDKTDVDSSDVDKTDADASDVDTVDVATAVGDTLLGDLGDLGDESSGDGRKAVGGETDGAVVLGRKPAGEEAGEGVDV</sequence>
<dbReference type="Proteomes" id="UP000269438">
    <property type="component" value="Unassembled WGS sequence"/>
</dbReference>
<evidence type="ECO:0000313" key="2">
    <source>
        <dbReference type="EMBL" id="RLP82432.1"/>
    </source>
</evidence>
<keyword evidence="3" id="KW-1185">Reference proteome</keyword>
<evidence type="ECO:0000313" key="3">
    <source>
        <dbReference type="Proteomes" id="UP000269438"/>
    </source>
</evidence>
<comment type="caution">
    <text evidence="2">The sequence shown here is derived from an EMBL/GenBank/DDBJ whole genome shotgun (WGS) entry which is preliminary data.</text>
</comment>
<protein>
    <submittedName>
        <fullName evidence="2">Uncharacterized protein</fullName>
    </submittedName>
</protein>